<dbReference type="EMBL" id="BKCJ011324998">
    <property type="protein sequence ID" value="GFD20815.1"/>
    <property type="molecule type" value="Genomic_DNA"/>
</dbReference>
<name>A0A699UC99_TANCI</name>
<proteinExistence type="predicted"/>
<gene>
    <name evidence="3" type="ORF">Tci_892784</name>
</gene>
<keyword evidence="2" id="KW-1133">Transmembrane helix</keyword>
<reference evidence="3" key="1">
    <citation type="journal article" date="2019" name="Sci. Rep.">
        <title>Draft genome of Tanacetum cinerariifolium, the natural source of mosquito coil.</title>
        <authorList>
            <person name="Yamashiro T."/>
            <person name="Shiraishi A."/>
            <person name="Satake H."/>
            <person name="Nakayama K."/>
        </authorList>
    </citation>
    <scope>NUCLEOTIDE SEQUENCE</scope>
</reference>
<keyword evidence="2" id="KW-0472">Membrane</keyword>
<comment type="caution">
    <text evidence="3">The sequence shown here is derived from an EMBL/GenBank/DDBJ whole genome shotgun (WGS) entry which is preliminary data.</text>
</comment>
<evidence type="ECO:0000256" key="2">
    <source>
        <dbReference type="SAM" id="Phobius"/>
    </source>
</evidence>
<evidence type="ECO:0000313" key="3">
    <source>
        <dbReference type="EMBL" id="GFD20815.1"/>
    </source>
</evidence>
<accession>A0A699UC99</accession>
<keyword evidence="2" id="KW-0812">Transmembrane</keyword>
<protein>
    <submittedName>
        <fullName evidence="3">Uncharacterized protein</fullName>
    </submittedName>
</protein>
<dbReference type="AlphaFoldDB" id="A0A699UC99"/>
<sequence length="100" mass="11542">LSADASPAALSPCYVVDSDLEKDEKDLRRILLTILSIEEMMMMMNHLMMTTMIMMLRRIRRTRRILMYLQMILSPQAENTEAFETDESTSTPSTIFTTTT</sequence>
<feature type="compositionally biased region" description="Low complexity" evidence="1">
    <location>
        <begin position="88"/>
        <end position="100"/>
    </location>
</feature>
<evidence type="ECO:0000256" key="1">
    <source>
        <dbReference type="SAM" id="MobiDB-lite"/>
    </source>
</evidence>
<feature type="region of interest" description="Disordered" evidence="1">
    <location>
        <begin position="79"/>
        <end position="100"/>
    </location>
</feature>
<feature type="transmembrane region" description="Helical" evidence="2">
    <location>
        <begin position="30"/>
        <end position="56"/>
    </location>
</feature>
<feature type="non-terminal residue" evidence="3">
    <location>
        <position position="1"/>
    </location>
</feature>
<organism evidence="3">
    <name type="scientific">Tanacetum cinerariifolium</name>
    <name type="common">Dalmatian daisy</name>
    <name type="synonym">Chrysanthemum cinerariifolium</name>
    <dbReference type="NCBI Taxonomy" id="118510"/>
    <lineage>
        <taxon>Eukaryota</taxon>
        <taxon>Viridiplantae</taxon>
        <taxon>Streptophyta</taxon>
        <taxon>Embryophyta</taxon>
        <taxon>Tracheophyta</taxon>
        <taxon>Spermatophyta</taxon>
        <taxon>Magnoliopsida</taxon>
        <taxon>eudicotyledons</taxon>
        <taxon>Gunneridae</taxon>
        <taxon>Pentapetalae</taxon>
        <taxon>asterids</taxon>
        <taxon>campanulids</taxon>
        <taxon>Asterales</taxon>
        <taxon>Asteraceae</taxon>
        <taxon>Asteroideae</taxon>
        <taxon>Anthemideae</taxon>
        <taxon>Anthemidinae</taxon>
        <taxon>Tanacetum</taxon>
    </lineage>
</organism>